<gene>
    <name evidence="11" type="ORF">BB561_002430</name>
</gene>
<dbReference type="OrthoDB" id="3427at2759"/>
<keyword evidence="4" id="KW-0732">Signal</keyword>
<dbReference type="InterPro" id="IPR015720">
    <property type="entry name" value="Emp24-like"/>
</dbReference>
<protein>
    <recommendedName>
        <fullName evidence="10">GOLD domain-containing protein</fullName>
    </recommendedName>
</protein>
<proteinExistence type="inferred from homology"/>
<dbReference type="STRING" id="133385.A0A2T9YQH4"/>
<dbReference type="PANTHER" id="PTHR22811">
    <property type="entry name" value="TRANSMEMBRANE EMP24 DOMAIN-CONTAINING PROTEIN"/>
    <property type="match status" value="1"/>
</dbReference>
<dbReference type="InterPro" id="IPR009038">
    <property type="entry name" value="GOLD_dom"/>
</dbReference>
<sequence>MDKNQRIMNQKSSNKGKFTFTVIDGGKHEICFTVHANSNDFPSTSKVKVTLDLAVKEDREVEKTSEKIDSLYKSLIDLNNQISRIRKEQIYQRERGTKFNDTNEAINYRIFIWIIVQICLIVAVCFWQLRHLRRFFEAKKLV</sequence>
<keyword evidence="5 9" id="KW-1133">Transmembrane helix</keyword>
<dbReference type="Proteomes" id="UP000245383">
    <property type="component" value="Unassembled WGS sequence"/>
</dbReference>
<keyword evidence="12" id="KW-1185">Reference proteome</keyword>
<evidence type="ECO:0000256" key="9">
    <source>
        <dbReference type="SAM" id="Phobius"/>
    </source>
</evidence>
<evidence type="ECO:0000259" key="10">
    <source>
        <dbReference type="PROSITE" id="PS50866"/>
    </source>
</evidence>
<dbReference type="AlphaFoldDB" id="A0A2T9YQH4"/>
<name>A0A2T9YQH4_9FUNG</name>
<reference evidence="11 12" key="1">
    <citation type="journal article" date="2018" name="MBio">
        <title>Comparative Genomics Reveals the Core Gene Toolbox for the Fungus-Insect Symbiosis.</title>
        <authorList>
            <person name="Wang Y."/>
            <person name="Stata M."/>
            <person name="Wang W."/>
            <person name="Stajich J.E."/>
            <person name="White M.M."/>
            <person name="Moncalvo J.M."/>
        </authorList>
    </citation>
    <scope>NUCLEOTIDE SEQUENCE [LARGE SCALE GENOMIC DNA]</scope>
    <source>
        <strain evidence="11 12">SWE-8-4</strain>
    </source>
</reference>
<comment type="caution">
    <text evidence="11">The sequence shown here is derived from an EMBL/GenBank/DDBJ whole genome shotgun (WGS) entry which is preliminary data.</text>
</comment>
<evidence type="ECO:0000256" key="1">
    <source>
        <dbReference type="ARBA" id="ARBA00004479"/>
    </source>
</evidence>
<organism evidence="11 12">
    <name type="scientific">Smittium simulii</name>
    <dbReference type="NCBI Taxonomy" id="133385"/>
    <lineage>
        <taxon>Eukaryota</taxon>
        <taxon>Fungi</taxon>
        <taxon>Fungi incertae sedis</taxon>
        <taxon>Zoopagomycota</taxon>
        <taxon>Kickxellomycotina</taxon>
        <taxon>Harpellomycetes</taxon>
        <taxon>Harpellales</taxon>
        <taxon>Legeriomycetaceae</taxon>
        <taxon>Smittium</taxon>
    </lineage>
</organism>
<feature type="transmembrane region" description="Helical" evidence="9">
    <location>
        <begin position="110"/>
        <end position="129"/>
    </location>
</feature>
<accession>A0A2T9YQH4</accession>
<dbReference type="Pfam" id="PF01105">
    <property type="entry name" value="EMP24_GP25L"/>
    <property type="match status" value="1"/>
</dbReference>
<evidence type="ECO:0000256" key="7">
    <source>
        <dbReference type="RuleBase" id="RU003827"/>
    </source>
</evidence>
<dbReference type="PROSITE" id="PS50866">
    <property type="entry name" value="GOLD"/>
    <property type="match status" value="1"/>
</dbReference>
<keyword evidence="6 9" id="KW-0472">Membrane</keyword>
<dbReference type="EMBL" id="MBFR01000083">
    <property type="protein sequence ID" value="PVU94587.1"/>
    <property type="molecule type" value="Genomic_DNA"/>
</dbReference>
<feature type="coiled-coil region" evidence="8">
    <location>
        <begin position="61"/>
        <end position="88"/>
    </location>
</feature>
<evidence type="ECO:0000313" key="12">
    <source>
        <dbReference type="Proteomes" id="UP000245383"/>
    </source>
</evidence>
<evidence type="ECO:0000256" key="3">
    <source>
        <dbReference type="ARBA" id="ARBA00022692"/>
    </source>
</evidence>
<evidence type="ECO:0000256" key="6">
    <source>
        <dbReference type="ARBA" id="ARBA00023136"/>
    </source>
</evidence>
<keyword evidence="3 7" id="KW-0812">Transmembrane</keyword>
<evidence type="ECO:0000256" key="8">
    <source>
        <dbReference type="SAM" id="Coils"/>
    </source>
</evidence>
<evidence type="ECO:0000256" key="2">
    <source>
        <dbReference type="ARBA" id="ARBA00007104"/>
    </source>
</evidence>
<evidence type="ECO:0000256" key="5">
    <source>
        <dbReference type="ARBA" id="ARBA00022989"/>
    </source>
</evidence>
<evidence type="ECO:0000256" key="4">
    <source>
        <dbReference type="ARBA" id="ARBA00022729"/>
    </source>
</evidence>
<keyword evidence="8" id="KW-0175">Coiled coil</keyword>
<dbReference type="GO" id="GO:0016020">
    <property type="term" value="C:membrane"/>
    <property type="evidence" value="ECO:0007669"/>
    <property type="project" value="UniProtKB-SubCell"/>
</dbReference>
<feature type="domain" description="GOLD" evidence="10">
    <location>
        <begin position="1"/>
        <end position="55"/>
    </location>
</feature>
<evidence type="ECO:0000313" key="11">
    <source>
        <dbReference type="EMBL" id="PVU94587.1"/>
    </source>
</evidence>
<comment type="similarity">
    <text evidence="2 7">Belongs to the EMP24/GP25L family.</text>
</comment>
<dbReference type="SMART" id="SM01190">
    <property type="entry name" value="EMP24_GP25L"/>
    <property type="match status" value="1"/>
</dbReference>
<comment type="subcellular location">
    <subcellularLocation>
        <location evidence="1 7">Membrane</location>
        <topology evidence="1 7">Single-pass type I membrane protein</topology>
    </subcellularLocation>
</comment>